<dbReference type="EMBL" id="BDUF01000018">
    <property type="protein sequence ID" value="GAX89218.1"/>
    <property type="molecule type" value="Genomic_DNA"/>
</dbReference>
<reference evidence="4" key="1">
    <citation type="submission" date="2017-07" db="EMBL/GenBank/DDBJ databases">
        <title>Draft genome sequence of Effusibacillus lacus strain skLN1.</title>
        <authorList>
            <person name="Watanabe M."/>
            <person name="Kojima H."/>
            <person name="Fukui M."/>
        </authorList>
    </citation>
    <scope>NUCLEOTIDE SEQUENCE [LARGE SCALE GENOMIC DNA]</scope>
    <source>
        <strain evidence="4">skLN1</strain>
    </source>
</reference>
<comment type="caution">
    <text evidence="3">The sequence shown here is derived from an EMBL/GenBank/DDBJ whole genome shotgun (WGS) entry which is preliminary data.</text>
</comment>
<evidence type="ECO:0000313" key="3">
    <source>
        <dbReference type="EMBL" id="GAX89218.1"/>
    </source>
</evidence>
<keyword evidence="4" id="KW-1185">Reference proteome</keyword>
<accession>A0A292YHL0</accession>
<dbReference type="Pfam" id="PF07833">
    <property type="entry name" value="Cu_amine_oxidN1"/>
    <property type="match status" value="1"/>
</dbReference>
<sequence length="206" mass="22925">MKKWQLAGGGLALLTMMASTPVVADEVVRLMVNGRILETDVPPQVVNGRTLAPVRPVAEALGAKVNWHEDTNTVTVDLPEVDSLKRRVELLEQALAPKSAKDAAQLWFEGVKTRNGALQFAALSPGLRSEKQATYESRHWVTGTSSPWIDTYTINEGKQLSDGRVEFLIKFVWTDSTKAKTEAEQTVIVQQFEQNWFVSDVSGWRM</sequence>
<name>A0A292YHL0_9BACL</name>
<protein>
    <recommendedName>
        <fullName evidence="2">Copper amine oxidase-like N-terminal domain-containing protein</fullName>
    </recommendedName>
</protein>
<evidence type="ECO:0000256" key="1">
    <source>
        <dbReference type="SAM" id="SignalP"/>
    </source>
</evidence>
<feature type="chain" id="PRO_5013172085" description="Copper amine oxidase-like N-terminal domain-containing protein" evidence="1">
    <location>
        <begin position="25"/>
        <end position="206"/>
    </location>
</feature>
<evidence type="ECO:0000313" key="4">
    <source>
        <dbReference type="Proteomes" id="UP000217785"/>
    </source>
</evidence>
<dbReference type="RefSeq" id="WP_165912632.1">
    <property type="nucleotide sequence ID" value="NZ_BDUF01000018.1"/>
</dbReference>
<evidence type="ECO:0000259" key="2">
    <source>
        <dbReference type="Pfam" id="PF07833"/>
    </source>
</evidence>
<keyword evidence="1" id="KW-0732">Signal</keyword>
<dbReference type="AlphaFoldDB" id="A0A292YHL0"/>
<dbReference type="InterPro" id="IPR036582">
    <property type="entry name" value="Mao_N_sf"/>
</dbReference>
<dbReference type="Proteomes" id="UP000217785">
    <property type="component" value="Unassembled WGS sequence"/>
</dbReference>
<dbReference type="Gene3D" id="3.30.457.10">
    <property type="entry name" value="Copper amine oxidase-like, N-terminal domain"/>
    <property type="match status" value="1"/>
</dbReference>
<dbReference type="SUPFAM" id="SSF55383">
    <property type="entry name" value="Copper amine oxidase, domain N"/>
    <property type="match status" value="1"/>
</dbReference>
<organism evidence="3 4">
    <name type="scientific">Effusibacillus lacus</name>
    <dbReference type="NCBI Taxonomy" id="1348429"/>
    <lineage>
        <taxon>Bacteria</taxon>
        <taxon>Bacillati</taxon>
        <taxon>Bacillota</taxon>
        <taxon>Bacilli</taxon>
        <taxon>Bacillales</taxon>
        <taxon>Alicyclobacillaceae</taxon>
        <taxon>Effusibacillus</taxon>
    </lineage>
</organism>
<dbReference type="InterPro" id="IPR012854">
    <property type="entry name" value="Cu_amine_oxidase-like_N"/>
</dbReference>
<gene>
    <name evidence="3" type="ORF">EFBL_0836</name>
</gene>
<feature type="signal peptide" evidence="1">
    <location>
        <begin position="1"/>
        <end position="24"/>
    </location>
</feature>
<feature type="domain" description="Copper amine oxidase-like N-terminal" evidence="2">
    <location>
        <begin position="32"/>
        <end position="77"/>
    </location>
</feature>
<proteinExistence type="predicted"/>